<keyword evidence="17" id="KW-0325">Glycoprotein</keyword>
<organism evidence="22 23">
    <name type="scientific">Tetraparma gracilis</name>
    <dbReference type="NCBI Taxonomy" id="2962635"/>
    <lineage>
        <taxon>Eukaryota</taxon>
        <taxon>Sar</taxon>
        <taxon>Stramenopiles</taxon>
        <taxon>Ochrophyta</taxon>
        <taxon>Bolidophyceae</taxon>
        <taxon>Parmales</taxon>
        <taxon>Triparmaceae</taxon>
        <taxon>Tetraparma</taxon>
    </lineage>
</organism>
<evidence type="ECO:0000256" key="21">
    <source>
        <dbReference type="SAM" id="SignalP"/>
    </source>
</evidence>
<dbReference type="EMBL" id="BRYB01000483">
    <property type="protein sequence ID" value="GMI30990.1"/>
    <property type="molecule type" value="Genomic_DNA"/>
</dbReference>
<evidence type="ECO:0000256" key="12">
    <source>
        <dbReference type="ARBA" id="ARBA00022968"/>
    </source>
</evidence>
<feature type="compositionally biased region" description="Low complexity" evidence="20">
    <location>
        <begin position="124"/>
        <end position="139"/>
    </location>
</feature>
<keyword evidence="16" id="KW-1015">Disulfide bond</keyword>
<evidence type="ECO:0000256" key="18">
    <source>
        <dbReference type="ARBA" id="ARBA00042865"/>
    </source>
</evidence>
<comment type="catalytic activity">
    <reaction evidence="19">
        <text>UDP-alpha-D-xylose + L-seryl-[protein] = 3-O-(beta-D-xylosyl)-L-seryl-[protein] + UDP + H(+)</text>
        <dbReference type="Rhea" id="RHEA:50192"/>
        <dbReference type="Rhea" id="RHEA-COMP:9863"/>
        <dbReference type="Rhea" id="RHEA-COMP:12567"/>
        <dbReference type="ChEBI" id="CHEBI:15378"/>
        <dbReference type="ChEBI" id="CHEBI:29999"/>
        <dbReference type="ChEBI" id="CHEBI:57632"/>
        <dbReference type="ChEBI" id="CHEBI:58223"/>
        <dbReference type="ChEBI" id="CHEBI:132085"/>
        <dbReference type="EC" id="2.4.2.26"/>
    </reaction>
</comment>
<accession>A0ABQ6MS25</accession>
<comment type="caution">
    <text evidence="22">The sequence shown here is derived from an EMBL/GenBank/DDBJ whole genome shotgun (WGS) entry which is preliminary data.</text>
</comment>
<evidence type="ECO:0000256" key="2">
    <source>
        <dbReference type="ARBA" id="ARBA00004648"/>
    </source>
</evidence>
<keyword evidence="7" id="KW-0328">Glycosyltransferase</keyword>
<feature type="compositionally biased region" description="Low complexity" evidence="20">
    <location>
        <begin position="556"/>
        <end position="567"/>
    </location>
</feature>
<protein>
    <recommendedName>
        <fullName evidence="6">protein xylosyltransferase</fullName>
        <ecNumber evidence="6">2.4.2.26</ecNumber>
    </recommendedName>
    <alternativeName>
        <fullName evidence="18">Peptide O-xylosyltransferase</fullName>
    </alternativeName>
</protein>
<feature type="compositionally biased region" description="Basic residues" evidence="20">
    <location>
        <begin position="78"/>
        <end position="91"/>
    </location>
</feature>
<dbReference type="SUPFAM" id="SSF50370">
    <property type="entry name" value="Ricin B-like lectins"/>
    <property type="match status" value="1"/>
</dbReference>
<comment type="similarity">
    <text evidence="5">Belongs to the glycosyltransferase 14 family. XylT subfamily.</text>
</comment>
<feature type="compositionally biased region" description="Basic and acidic residues" evidence="20">
    <location>
        <begin position="487"/>
        <end position="497"/>
    </location>
</feature>
<evidence type="ECO:0000256" key="3">
    <source>
        <dbReference type="ARBA" id="ARBA00004840"/>
    </source>
</evidence>
<sequence>MEAPLHLLLLVSLCLLLSPLPTQAGLWSPSPAPAPEEAPVPAARSLTDKAKDALNEYLASRDPPAPAPAPASPASTKSKSRSNKAKYKKPGKSSVKKESKKLKNSSKPGGWTQERNEGQLDITSDLSSPSSTSPSSTSPSPSPSPDPLSPEQSASMAAAVASELIAPAQARLSKMFEKTSTAECRKEISQAFSEYIGAVGNEKALPYTKHAFSSECPHVGDKKHSNEDSAVPALADASEMKILYLILTHAKPEQTIRLVSALEETGHTFVIHVDAKPSSQPTFEALLAHYESHPLVHVIPERVSVNWGGFSVVQATLNSIKYAFGIGRPGAPFDFHRVVNLASTSYPLVSNAEIREVLNEQPLDTNFVEIRPSPNRPKIHAWHYFVECDDAVHRIYRLPLPPNIDMYVGSQWFVISRDFAAFLVNYNLEDPATPLKSKFLEEYSEYGKKVVVADENFFPTVLKNSPFCHKHFNDNFLHMQFDDWENEKNKPGQRDPSKCLMPNPNHCGRSPTTMTVDYLQILELSGALFARKFDEDVDSSVLDYIDQKRGGLDDPSSSSSASSASASSDPYVVADDVMIVQRGSIGDDWREARCIHRSKDGKIVTLKKCFENGAGKDVPLGKGWESGVVPFPFVEQSKRFSIGPCSTDGNLTFTPGSCMGTERGEYSPHGATCAITGSSDSPHKDRCLDLSGENMIPGGDLLMYSCTGRWNQYFSFAGWGTKEPACAIHLNVPSHLIQSKKSNGKYQPKHLCINGGHSSGKVKTANCVEGDDGGGPKPKELEGWMTSANDWIIVRVGADESKAGRAGEL</sequence>
<evidence type="ECO:0000256" key="14">
    <source>
        <dbReference type="ARBA" id="ARBA00023034"/>
    </source>
</evidence>
<proteinExistence type="inferred from homology"/>
<gene>
    <name evidence="22" type="ORF">TeGR_g13119</name>
</gene>
<feature type="region of interest" description="Disordered" evidence="20">
    <location>
        <begin position="487"/>
        <end position="506"/>
    </location>
</feature>
<keyword evidence="10" id="KW-0479">Metal-binding</keyword>
<dbReference type="InterPro" id="IPR003406">
    <property type="entry name" value="Glyco_trans_14"/>
</dbReference>
<keyword evidence="12" id="KW-0735">Signal-anchor</keyword>
<keyword evidence="15" id="KW-0472">Membrane</keyword>
<comment type="pathway">
    <text evidence="3">Glycan metabolism; chondroitin sulfate biosynthesis.</text>
</comment>
<evidence type="ECO:0000313" key="23">
    <source>
        <dbReference type="Proteomes" id="UP001165060"/>
    </source>
</evidence>
<evidence type="ECO:0000313" key="22">
    <source>
        <dbReference type="EMBL" id="GMI30990.1"/>
    </source>
</evidence>
<dbReference type="PANTHER" id="PTHR46025:SF3">
    <property type="entry name" value="XYLOSYLTRANSFERASE OXT"/>
    <property type="match status" value="1"/>
</dbReference>
<keyword evidence="21" id="KW-0732">Signal</keyword>
<evidence type="ECO:0000256" key="13">
    <source>
        <dbReference type="ARBA" id="ARBA00022989"/>
    </source>
</evidence>
<dbReference type="InterPro" id="IPR035992">
    <property type="entry name" value="Ricin_B-like_lectins"/>
</dbReference>
<feature type="signal peptide" evidence="21">
    <location>
        <begin position="1"/>
        <end position="24"/>
    </location>
</feature>
<evidence type="ECO:0000256" key="9">
    <source>
        <dbReference type="ARBA" id="ARBA00022692"/>
    </source>
</evidence>
<evidence type="ECO:0000256" key="10">
    <source>
        <dbReference type="ARBA" id="ARBA00022723"/>
    </source>
</evidence>
<keyword evidence="13" id="KW-1133">Transmembrane helix</keyword>
<evidence type="ECO:0000256" key="4">
    <source>
        <dbReference type="ARBA" id="ARBA00005093"/>
    </source>
</evidence>
<comment type="subcellular location">
    <subcellularLocation>
        <location evidence="2">Endoplasmic reticulum membrane</location>
        <topology evidence="2">Single-pass type II membrane protein</topology>
    </subcellularLocation>
    <subcellularLocation>
        <location evidence="1">Golgi apparatus membrane</location>
        <topology evidence="1">Single-pass type II membrane protein</topology>
    </subcellularLocation>
</comment>
<evidence type="ECO:0000256" key="16">
    <source>
        <dbReference type="ARBA" id="ARBA00023157"/>
    </source>
</evidence>
<keyword evidence="14" id="KW-0333">Golgi apparatus</keyword>
<dbReference type="Proteomes" id="UP001165060">
    <property type="component" value="Unassembled WGS sequence"/>
</dbReference>
<keyword evidence="9" id="KW-0812">Transmembrane</keyword>
<comment type="pathway">
    <text evidence="4">Glycan metabolism; heparan sulfate biosynthesis.</text>
</comment>
<evidence type="ECO:0000256" key="7">
    <source>
        <dbReference type="ARBA" id="ARBA00022676"/>
    </source>
</evidence>
<dbReference type="Pfam" id="PF02485">
    <property type="entry name" value="Branch"/>
    <property type="match status" value="1"/>
</dbReference>
<evidence type="ECO:0000256" key="8">
    <source>
        <dbReference type="ARBA" id="ARBA00022679"/>
    </source>
</evidence>
<evidence type="ECO:0000256" key="1">
    <source>
        <dbReference type="ARBA" id="ARBA00004323"/>
    </source>
</evidence>
<reference evidence="22 23" key="1">
    <citation type="journal article" date="2023" name="Commun. Biol.">
        <title>Genome analysis of Parmales, the sister group of diatoms, reveals the evolutionary specialization of diatoms from phago-mixotrophs to photoautotrophs.</title>
        <authorList>
            <person name="Ban H."/>
            <person name="Sato S."/>
            <person name="Yoshikawa S."/>
            <person name="Yamada K."/>
            <person name="Nakamura Y."/>
            <person name="Ichinomiya M."/>
            <person name="Sato N."/>
            <person name="Blanc-Mathieu R."/>
            <person name="Endo H."/>
            <person name="Kuwata A."/>
            <person name="Ogata H."/>
        </authorList>
    </citation>
    <scope>NUCLEOTIDE SEQUENCE [LARGE SCALE GENOMIC DNA]</scope>
</reference>
<feature type="chain" id="PRO_5047325698" description="protein xylosyltransferase" evidence="21">
    <location>
        <begin position="25"/>
        <end position="809"/>
    </location>
</feature>
<evidence type="ECO:0000256" key="15">
    <source>
        <dbReference type="ARBA" id="ARBA00023136"/>
    </source>
</evidence>
<evidence type="ECO:0000256" key="17">
    <source>
        <dbReference type="ARBA" id="ARBA00023180"/>
    </source>
</evidence>
<evidence type="ECO:0000256" key="11">
    <source>
        <dbReference type="ARBA" id="ARBA00022824"/>
    </source>
</evidence>
<keyword evidence="11" id="KW-0256">Endoplasmic reticulum</keyword>
<dbReference type="InterPro" id="IPR043538">
    <property type="entry name" value="XYLT"/>
</dbReference>
<dbReference type="EC" id="2.4.2.26" evidence="6"/>
<evidence type="ECO:0000256" key="19">
    <source>
        <dbReference type="ARBA" id="ARBA00047847"/>
    </source>
</evidence>
<evidence type="ECO:0000256" key="5">
    <source>
        <dbReference type="ARBA" id="ARBA00010195"/>
    </source>
</evidence>
<name>A0ABQ6MS25_9STRA</name>
<evidence type="ECO:0000256" key="20">
    <source>
        <dbReference type="SAM" id="MobiDB-lite"/>
    </source>
</evidence>
<keyword evidence="23" id="KW-1185">Reference proteome</keyword>
<dbReference type="PANTHER" id="PTHR46025">
    <property type="entry name" value="XYLOSYLTRANSFERASE OXT"/>
    <property type="match status" value="1"/>
</dbReference>
<feature type="region of interest" description="Disordered" evidence="20">
    <location>
        <begin position="548"/>
        <end position="567"/>
    </location>
</feature>
<dbReference type="Gene3D" id="2.80.10.50">
    <property type="match status" value="1"/>
</dbReference>
<feature type="region of interest" description="Disordered" evidence="20">
    <location>
        <begin position="28"/>
        <end position="158"/>
    </location>
</feature>
<keyword evidence="8" id="KW-0808">Transferase</keyword>
<evidence type="ECO:0000256" key="6">
    <source>
        <dbReference type="ARBA" id="ARBA00011972"/>
    </source>
</evidence>